<sequence length="109" mass="12479">MTRSLRNWVKLSQRKQQPHHRDAKEWAREGGGRSGGEMRGRKVRERVMRAVELTRPRISNKCGDNPVTYLKIRPLSPAAIAVRLVRTRSTRRPAASHGNRSRVLASYPV</sequence>
<organism evidence="2 3">
    <name type="scientific">Toxocara canis</name>
    <name type="common">Canine roundworm</name>
    <dbReference type="NCBI Taxonomy" id="6265"/>
    <lineage>
        <taxon>Eukaryota</taxon>
        <taxon>Metazoa</taxon>
        <taxon>Ecdysozoa</taxon>
        <taxon>Nematoda</taxon>
        <taxon>Chromadorea</taxon>
        <taxon>Rhabditida</taxon>
        <taxon>Spirurina</taxon>
        <taxon>Ascaridomorpha</taxon>
        <taxon>Ascaridoidea</taxon>
        <taxon>Toxocaridae</taxon>
        <taxon>Toxocara</taxon>
    </lineage>
</organism>
<accession>A0A0B2UR57</accession>
<dbReference type="EMBL" id="JPKZ01021560">
    <property type="protein sequence ID" value="KHN71632.1"/>
    <property type="molecule type" value="Genomic_DNA"/>
</dbReference>
<proteinExistence type="predicted"/>
<protein>
    <submittedName>
        <fullName evidence="2">Uncharacterized protein</fullName>
    </submittedName>
</protein>
<feature type="region of interest" description="Disordered" evidence="1">
    <location>
        <begin position="1"/>
        <end position="43"/>
    </location>
</feature>
<evidence type="ECO:0000313" key="3">
    <source>
        <dbReference type="Proteomes" id="UP000031036"/>
    </source>
</evidence>
<dbReference type="Proteomes" id="UP000031036">
    <property type="component" value="Unassembled WGS sequence"/>
</dbReference>
<evidence type="ECO:0000313" key="2">
    <source>
        <dbReference type="EMBL" id="KHN71632.1"/>
    </source>
</evidence>
<keyword evidence="3" id="KW-1185">Reference proteome</keyword>
<name>A0A0B2UR57_TOXCA</name>
<gene>
    <name evidence="2" type="ORF">Tcan_00870</name>
</gene>
<evidence type="ECO:0000256" key="1">
    <source>
        <dbReference type="SAM" id="MobiDB-lite"/>
    </source>
</evidence>
<reference evidence="2 3" key="1">
    <citation type="submission" date="2014-11" db="EMBL/GenBank/DDBJ databases">
        <title>Genetic blueprint of the zoonotic pathogen Toxocara canis.</title>
        <authorList>
            <person name="Zhu X.-Q."/>
            <person name="Korhonen P.K."/>
            <person name="Cai H."/>
            <person name="Young N.D."/>
            <person name="Nejsum P."/>
            <person name="von Samson-Himmelstjerna G."/>
            <person name="Boag P.R."/>
            <person name="Tan P."/>
            <person name="Li Q."/>
            <person name="Min J."/>
            <person name="Yang Y."/>
            <person name="Wang X."/>
            <person name="Fang X."/>
            <person name="Hall R.S."/>
            <person name="Hofmann A."/>
            <person name="Sternberg P.W."/>
            <person name="Jex A.R."/>
            <person name="Gasser R.B."/>
        </authorList>
    </citation>
    <scope>NUCLEOTIDE SEQUENCE [LARGE SCALE GENOMIC DNA]</scope>
    <source>
        <strain evidence="2">PN_DK_2014</strain>
    </source>
</reference>
<feature type="non-terminal residue" evidence="2">
    <location>
        <position position="109"/>
    </location>
</feature>
<dbReference type="AlphaFoldDB" id="A0A0B2UR57"/>
<feature type="region of interest" description="Disordered" evidence="1">
    <location>
        <begin position="88"/>
        <end position="109"/>
    </location>
</feature>
<comment type="caution">
    <text evidence="2">The sequence shown here is derived from an EMBL/GenBank/DDBJ whole genome shotgun (WGS) entry which is preliminary data.</text>
</comment>
<feature type="compositionally biased region" description="Basic and acidic residues" evidence="1">
    <location>
        <begin position="19"/>
        <end position="43"/>
    </location>
</feature>